<comment type="caution">
    <text evidence="1">The sequence shown here is derived from an EMBL/GenBank/DDBJ whole genome shotgun (WGS) entry which is preliminary data.</text>
</comment>
<dbReference type="RefSeq" id="WP_277864401.1">
    <property type="nucleotide sequence ID" value="NZ_JARRAG010000002.1"/>
</dbReference>
<organism evidence="1 2">
    <name type="scientific">Paludisphaera mucosa</name>
    <dbReference type="NCBI Taxonomy" id="3030827"/>
    <lineage>
        <taxon>Bacteria</taxon>
        <taxon>Pseudomonadati</taxon>
        <taxon>Planctomycetota</taxon>
        <taxon>Planctomycetia</taxon>
        <taxon>Isosphaerales</taxon>
        <taxon>Isosphaeraceae</taxon>
        <taxon>Paludisphaera</taxon>
    </lineage>
</organism>
<accession>A0ABT6FD38</accession>
<evidence type="ECO:0000313" key="1">
    <source>
        <dbReference type="EMBL" id="MDG3005490.1"/>
    </source>
</evidence>
<protein>
    <submittedName>
        <fullName evidence="1">Uncharacterized protein</fullName>
    </submittedName>
</protein>
<keyword evidence="2" id="KW-1185">Reference proteome</keyword>
<evidence type="ECO:0000313" key="2">
    <source>
        <dbReference type="Proteomes" id="UP001216907"/>
    </source>
</evidence>
<dbReference type="Proteomes" id="UP001216907">
    <property type="component" value="Unassembled WGS sequence"/>
</dbReference>
<sequence length="162" mass="17346">MAEGQRLDVEAPAHGWATVRLTAPGVALEFTASYTPGDSIGDLARSAVQSLAGVPEEVVTWNTEPVECEFRFMAVAGRTRLEVYEFPDARHLRRDVDARTALVEGDTPAMARAVWRGLRRLQGSVPACEFAAAWGHPFPVAAVERLGEGLRGGVGHEPAGPA</sequence>
<reference evidence="1 2" key="1">
    <citation type="submission" date="2023-03" db="EMBL/GenBank/DDBJ databases">
        <title>Paludisphaera mucosa sp. nov. a novel planctomycete from northern fen.</title>
        <authorList>
            <person name="Ivanova A."/>
        </authorList>
    </citation>
    <scope>NUCLEOTIDE SEQUENCE [LARGE SCALE GENOMIC DNA]</scope>
    <source>
        <strain evidence="1 2">Pla2</strain>
    </source>
</reference>
<gene>
    <name evidence="1" type="ORF">PZE19_17020</name>
</gene>
<name>A0ABT6FD38_9BACT</name>
<dbReference type="EMBL" id="JARRAG010000002">
    <property type="protein sequence ID" value="MDG3005490.1"/>
    <property type="molecule type" value="Genomic_DNA"/>
</dbReference>
<proteinExistence type="predicted"/>